<reference evidence="3" key="1">
    <citation type="submission" date="2017-08" db="EMBL/GenBank/DDBJ databases">
        <title>A dynamic microbial community with high functional redundancy inhabits the cold, oxic subseafloor aquifer.</title>
        <authorList>
            <person name="Tully B.J."/>
            <person name="Wheat C.G."/>
            <person name="Glazer B.T."/>
            <person name="Huber J.A."/>
        </authorList>
    </citation>
    <scope>NUCLEOTIDE SEQUENCE [LARGE SCALE GENOMIC DNA]</scope>
</reference>
<dbReference type="InterPro" id="IPR049577">
    <property type="entry name" value="GMPP_N"/>
</dbReference>
<dbReference type="PANTHER" id="PTHR46390:SF1">
    <property type="entry name" value="MANNOSE-1-PHOSPHATE GUANYLYLTRANSFERASE"/>
    <property type="match status" value="1"/>
</dbReference>
<dbReference type="GO" id="GO:0004475">
    <property type="term" value="F:mannose-1-phosphate guanylyltransferase (GTP) activity"/>
    <property type="evidence" value="ECO:0007669"/>
    <property type="project" value="UniProtKB-EC"/>
</dbReference>
<protein>
    <submittedName>
        <fullName evidence="2">Mannose-1-phosphate guanylyltransferase/mannose-6-phosphate isomerase</fullName>
        <ecNumber evidence="2">2.7.7.13</ecNumber>
    </submittedName>
</protein>
<evidence type="ECO:0000313" key="2">
    <source>
        <dbReference type="EMBL" id="PCI75643.1"/>
    </source>
</evidence>
<evidence type="ECO:0000313" key="3">
    <source>
        <dbReference type="Proteomes" id="UP000218775"/>
    </source>
</evidence>
<dbReference type="InterPro" id="IPR005835">
    <property type="entry name" value="NTP_transferase_dom"/>
</dbReference>
<feature type="domain" description="Nucleotidyl transferase" evidence="1">
    <location>
        <begin position="6"/>
        <end position="286"/>
    </location>
</feature>
<organism evidence="2 3">
    <name type="scientific">Aerophobetes bacterium</name>
    <dbReference type="NCBI Taxonomy" id="2030807"/>
    <lineage>
        <taxon>Bacteria</taxon>
        <taxon>Candidatus Aerophobota</taxon>
    </lineage>
</organism>
<keyword evidence="2" id="KW-0808">Transferase</keyword>
<dbReference type="CDD" id="cd02509">
    <property type="entry name" value="GDP-M1P_Guanylyltransferase"/>
    <property type="match status" value="1"/>
</dbReference>
<dbReference type="Gene3D" id="3.90.550.10">
    <property type="entry name" value="Spore Coat Polysaccharide Biosynthesis Protein SpsA, Chain A"/>
    <property type="match status" value="1"/>
</dbReference>
<dbReference type="GO" id="GO:0009298">
    <property type="term" value="P:GDP-mannose biosynthetic process"/>
    <property type="evidence" value="ECO:0007669"/>
    <property type="project" value="TreeGrafter"/>
</dbReference>
<name>A0A2A4WZ72_UNCAE</name>
<dbReference type="SUPFAM" id="SSF53448">
    <property type="entry name" value="Nucleotide-diphospho-sugar transferases"/>
    <property type="match status" value="1"/>
</dbReference>
<dbReference type="GO" id="GO:0016853">
    <property type="term" value="F:isomerase activity"/>
    <property type="evidence" value="ECO:0007669"/>
    <property type="project" value="UniProtKB-KW"/>
</dbReference>
<dbReference type="InterPro" id="IPR051161">
    <property type="entry name" value="Mannose-6P_isomerase_type2"/>
</dbReference>
<dbReference type="AlphaFoldDB" id="A0A2A4WZ72"/>
<evidence type="ECO:0000259" key="1">
    <source>
        <dbReference type="Pfam" id="PF00483"/>
    </source>
</evidence>
<keyword evidence="2" id="KW-0548">Nucleotidyltransferase</keyword>
<comment type="caution">
    <text evidence="2">The sequence shown here is derived from an EMBL/GenBank/DDBJ whole genome shotgun (WGS) entry which is preliminary data.</text>
</comment>
<proteinExistence type="predicted"/>
<sequence>MLSIVPVIIAGGLGTRLWPLSCEETPKPFIEIFEGKSLFQKTMLRITPFLKEGGSPLIVTNKAFESLCRKQAESIGVTQFYSLIEPCMKNTTPAIISAAYFLAHKGDDPIMLVLPADHVITPFDKFVEYINQATKLAEKGHIVTFGIEPTGPKTCYGYIKRGESLGEGFSIDSFKEKPCKEKAESYIASKQHFWNSGIFMAKASVFLSEMLKYDPTNLNLIMSSIDQSFTEGQKVFLEAQYYDQIISNSIDYTIMEKTDKGAVVPANIDWSDIGTWDAYWDHQDKDDQANVLEGQVSAIDSQGCLFISKGVEIVGFGLEDIVAISNGNKVMITTRKKAPELKKIIESQEKEKVSKSV</sequence>
<dbReference type="EC" id="2.7.7.13" evidence="2"/>
<dbReference type="Proteomes" id="UP000218775">
    <property type="component" value="Unassembled WGS sequence"/>
</dbReference>
<accession>A0A2A4WZ72</accession>
<dbReference type="Pfam" id="PF00483">
    <property type="entry name" value="NTP_transferase"/>
    <property type="match status" value="1"/>
</dbReference>
<dbReference type="PANTHER" id="PTHR46390">
    <property type="entry name" value="MANNOSE-1-PHOSPHATE GUANYLYLTRANSFERASE"/>
    <property type="match status" value="1"/>
</dbReference>
<dbReference type="InterPro" id="IPR029044">
    <property type="entry name" value="Nucleotide-diphossugar_trans"/>
</dbReference>
<gene>
    <name evidence="2" type="primary">cpsB</name>
    <name evidence="2" type="ORF">COB21_05435</name>
</gene>
<dbReference type="SUPFAM" id="SSF159283">
    <property type="entry name" value="Guanosine diphospho-D-mannose pyrophosphorylase/mannose-6-phosphate isomerase linker domain"/>
    <property type="match status" value="1"/>
</dbReference>
<dbReference type="EMBL" id="NVUK01000043">
    <property type="protein sequence ID" value="PCI75643.1"/>
    <property type="molecule type" value="Genomic_DNA"/>
</dbReference>
<keyword evidence="2" id="KW-0413">Isomerase</keyword>